<reference evidence="4" key="1">
    <citation type="submission" date="2016-01" db="EMBL/GenBank/DDBJ databases">
        <authorList>
            <person name="Mcilroy J.S."/>
            <person name="Karst M S."/>
            <person name="Albertsen M."/>
        </authorList>
    </citation>
    <scope>NUCLEOTIDE SEQUENCE</scope>
    <source>
        <strain evidence="4">Cfx-K</strain>
    </source>
</reference>
<name>A0A160T1Q7_9CHLR</name>
<feature type="domain" description="CBS" evidence="3">
    <location>
        <begin position="80"/>
        <end position="138"/>
    </location>
</feature>
<dbReference type="PANTHER" id="PTHR43080">
    <property type="entry name" value="CBS DOMAIN-CONTAINING PROTEIN CBSX3, MITOCHONDRIAL"/>
    <property type="match status" value="1"/>
</dbReference>
<evidence type="ECO:0000256" key="2">
    <source>
        <dbReference type="PROSITE-ProRule" id="PRU00703"/>
    </source>
</evidence>
<dbReference type="InterPro" id="IPR046342">
    <property type="entry name" value="CBS_dom_sf"/>
</dbReference>
<dbReference type="InterPro" id="IPR000644">
    <property type="entry name" value="CBS_dom"/>
</dbReference>
<dbReference type="PANTHER" id="PTHR43080:SF2">
    <property type="entry name" value="CBS DOMAIN-CONTAINING PROTEIN"/>
    <property type="match status" value="1"/>
</dbReference>
<evidence type="ECO:0000259" key="3">
    <source>
        <dbReference type="PROSITE" id="PS51371"/>
    </source>
</evidence>
<organism evidence="4 5">
    <name type="scientific">Candidatus Promineifilum breve</name>
    <dbReference type="NCBI Taxonomy" id="1806508"/>
    <lineage>
        <taxon>Bacteria</taxon>
        <taxon>Bacillati</taxon>
        <taxon>Chloroflexota</taxon>
        <taxon>Ardenticatenia</taxon>
        <taxon>Candidatus Promineifilales</taxon>
        <taxon>Candidatus Promineifilaceae</taxon>
        <taxon>Candidatus Promineifilum</taxon>
    </lineage>
</organism>
<dbReference type="Pfam" id="PF00571">
    <property type="entry name" value="CBS"/>
    <property type="match status" value="2"/>
</dbReference>
<dbReference type="AlphaFoldDB" id="A0A160T1Q7"/>
<evidence type="ECO:0000256" key="1">
    <source>
        <dbReference type="ARBA" id="ARBA00023122"/>
    </source>
</evidence>
<dbReference type="InterPro" id="IPR051257">
    <property type="entry name" value="Diverse_CBS-Domain"/>
</dbReference>
<evidence type="ECO:0000313" key="4">
    <source>
        <dbReference type="EMBL" id="CUS03432.2"/>
    </source>
</evidence>
<dbReference type="RefSeq" id="WP_095042928.1">
    <property type="nucleotide sequence ID" value="NZ_LN890655.1"/>
</dbReference>
<keyword evidence="1 2" id="KW-0129">CBS domain</keyword>
<evidence type="ECO:0000313" key="5">
    <source>
        <dbReference type="Proteomes" id="UP000215027"/>
    </source>
</evidence>
<protein>
    <submittedName>
        <fullName evidence="4">CBS domain containing protein</fullName>
    </submittedName>
</protein>
<keyword evidence="5" id="KW-1185">Reference proteome</keyword>
<dbReference type="EMBL" id="LN890655">
    <property type="protein sequence ID" value="CUS03432.2"/>
    <property type="molecule type" value="Genomic_DNA"/>
</dbReference>
<dbReference type="Gene3D" id="3.10.580.10">
    <property type="entry name" value="CBS-domain"/>
    <property type="match status" value="1"/>
</dbReference>
<dbReference type="SMART" id="SM00116">
    <property type="entry name" value="CBS"/>
    <property type="match status" value="2"/>
</dbReference>
<dbReference type="SUPFAM" id="SSF54631">
    <property type="entry name" value="CBS-domain pair"/>
    <property type="match status" value="1"/>
</dbReference>
<dbReference type="KEGG" id="pbf:CFX0092_A1554"/>
<dbReference type="OrthoDB" id="9789996at2"/>
<dbReference type="Proteomes" id="UP000215027">
    <property type="component" value="Chromosome I"/>
</dbReference>
<dbReference type="PROSITE" id="PS51371">
    <property type="entry name" value="CBS"/>
    <property type="match status" value="1"/>
</dbReference>
<gene>
    <name evidence="4" type="ORF">CFX0092_A1554</name>
</gene>
<proteinExistence type="predicted"/>
<accession>A0A160T1Q7</accession>
<sequence length="156" mass="17129">MTLRSELEAEQVRHLDLKSYCLVESGASVRETLNRMRAEGGASALITQGGSLIGIFTERDVMRRVAAAPETLDGPVDAVMTPKPITVLPDTAAADALWLMDDHHFRNLPVIDRQGQILGDMTYASIINYLAARYPVEVLNQPPRPEQYPSKPEGGD</sequence>